<evidence type="ECO:0000313" key="2">
    <source>
        <dbReference type="Proteomes" id="UP000005408"/>
    </source>
</evidence>
<name>A0A8W8I4R5_MAGGI</name>
<evidence type="ECO:0000313" key="1">
    <source>
        <dbReference type="EnsemblMetazoa" id="G12336.1:cds"/>
    </source>
</evidence>
<keyword evidence="2" id="KW-1185">Reference proteome</keyword>
<dbReference type="EnsemblMetazoa" id="G12336.1">
    <property type="protein sequence ID" value="G12336.1:cds"/>
    <property type="gene ID" value="G12336"/>
</dbReference>
<protein>
    <submittedName>
        <fullName evidence="1">Uncharacterized protein</fullName>
    </submittedName>
</protein>
<dbReference type="PANTHER" id="PTHR35558:SF1">
    <property type="entry name" value="ENDONUCLEASE_EXONUCLEASE_PHOSPHATASE DOMAIN-CONTAINING PROTEIN"/>
    <property type="match status" value="1"/>
</dbReference>
<accession>A0A8W8I4R5</accession>
<dbReference type="PANTHER" id="PTHR35558">
    <property type="entry name" value="SGNH_HYDRO DOMAIN-CONTAINING PROTEIN"/>
    <property type="match status" value="1"/>
</dbReference>
<organism evidence="1 2">
    <name type="scientific">Magallana gigas</name>
    <name type="common">Pacific oyster</name>
    <name type="synonym">Crassostrea gigas</name>
    <dbReference type="NCBI Taxonomy" id="29159"/>
    <lineage>
        <taxon>Eukaryota</taxon>
        <taxon>Metazoa</taxon>
        <taxon>Spiralia</taxon>
        <taxon>Lophotrochozoa</taxon>
        <taxon>Mollusca</taxon>
        <taxon>Bivalvia</taxon>
        <taxon>Autobranchia</taxon>
        <taxon>Pteriomorphia</taxon>
        <taxon>Ostreida</taxon>
        <taxon>Ostreoidea</taxon>
        <taxon>Ostreidae</taxon>
        <taxon>Magallana</taxon>
    </lineage>
</organism>
<proteinExistence type="predicted"/>
<sequence length="162" mass="18865">MDPRRPPSRSRGVYDCLANKKQCGTTAVCCRELSFVLDDRGMVEATFKSFKQSLMYLHQWTSSFLIFISIYTENLPLEFSNLLKYCFTVREIGSSNGENAWRYYDKNFRKLRQSHKVPWQVPITEYMVKASTLTHSCRPSSNTQYSARSPRHLCSSYNNGKM</sequence>
<dbReference type="Proteomes" id="UP000005408">
    <property type="component" value="Unassembled WGS sequence"/>
</dbReference>
<dbReference type="AlphaFoldDB" id="A0A8W8I4R5"/>
<reference evidence="1" key="1">
    <citation type="submission" date="2022-08" db="UniProtKB">
        <authorList>
            <consortium name="EnsemblMetazoa"/>
        </authorList>
    </citation>
    <scope>IDENTIFICATION</scope>
    <source>
        <strain evidence="1">05x7-T-G4-1.051#20</strain>
    </source>
</reference>